<feature type="compositionally biased region" description="Basic and acidic residues" evidence="2">
    <location>
        <begin position="394"/>
        <end position="410"/>
    </location>
</feature>
<evidence type="ECO:0000313" key="4">
    <source>
        <dbReference type="EMBL" id="TWW68722.1"/>
    </source>
</evidence>
<feature type="compositionally biased region" description="Basic and acidic residues" evidence="2">
    <location>
        <begin position="274"/>
        <end position="310"/>
    </location>
</feature>
<dbReference type="Proteomes" id="UP000324091">
    <property type="component" value="Chromosome 19"/>
</dbReference>
<dbReference type="PROSITE" id="PS50021">
    <property type="entry name" value="CH"/>
    <property type="match status" value="1"/>
</dbReference>
<evidence type="ECO:0000256" key="1">
    <source>
        <dbReference type="SAM" id="Coils"/>
    </source>
</evidence>
<keyword evidence="1" id="KW-0175">Coiled coil</keyword>
<dbReference type="SUPFAM" id="SSF47576">
    <property type="entry name" value="Calponin-homology domain, CH-domain"/>
    <property type="match status" value="1"/>
</dbReference>
<dbReference type="SMART" id="SM00033">
    <property type="entry name" value="CH"/>
    <property type="match status" value="1"/>
</dbReference>
<name>A0A5C6NMB2_9TELE</name>
<keyword evidence="5" id="KW-1185">Reference proteome</keyword>
<dbReference type="PANTHER" id="PTHR23167">
    <property type="entry name" value="CALPONIN HOMOLOGY DOMAIN-CONTAINING PROTEIN DDB_G0272472-RELATED"/>
    <property type="match status" value="1"/>
</dbReference>
<evidence type="ECO:0000313" key="5">
    <source>
        <dbReference type="Proteomes" id="UP000324091"/>
    </source>
</evidence>
<dbReference type="Gene3D" id="1.10.418.10">
    <property type="entry name" value="Calponin-like domain"/>
    <property type="match status" value="1"/>
</dbReference>
<feature type="compositionally biased region" description="Low complexity" evidence="2">
    <location>
        <begin position="118"/>
        <end position="127"/>
    </location>
</feature>
<gene>
    <name evidence="4" type="ORF">D4764_19G0005200</name>
</gene>
<feature type="region of interest" description="Disordered" evidence="2">
    <location>
        <begin position="1"/>
        <end position="26"/>
    </location>
</feature>
<feature type="region of interest" description="Disordered" evidence="2">
    <location>
        <begin position="101"/>
        <end position="128"/>
    </location>
</feature>
<dbReference type="InterPro" id="IPR050540">
    <property type="entry name" value="F-actin_Monoox_Mical"/>
</dbReference>
<dbReference type="EMBL" id="RHFK02000011">
    <property type="protein sequence ID" value="TWW68722.1"/>
    <property type="molecule type" value="Genomic_DNA"/>
</dbReference>
<feature type="domain" description="Calponin-homology (CH)" evidence="3">
    <location>
        <begin position="447"/>
        <end position="581"/>
    </location>
</feature>
<reference evidence="4 5" key="1">
    <citation type="submission" date="2019-04" db="EMBL/GenBank/DDBJ databases">
        <title>Chromosome genome assembly for Takifugu flavidus.</title>
        <authorList>
            <person name="Xiao S."/>
        </authorList>
    </citation>
    <scope>NUCLEOTIDE SEQUENCE [LARGE SCALE GENOMIC DNA]</scope>
    <source>
        <strain evidence="4">HTHZ2018</strain>
        <tissue evidence="4">Muscle</tissue>
    </source>
</reference>
<feature type="compositionally biased region" description="Basic and acidic residues" evidence="2">
    <location>
        <begin position="1"/>
        <end position="10"/>
    </location>
</feature>
<dbReference type="Pfam" id="PF00307">
    <property type="entry name" value="CH"/>
    <property type="match status" value="1"/>
</dbReference>
<accession>A0A5C6NMB2</accession>
<sequence length="582" mass="64980">MGNHTGKDGHGATGSPLDFFHTPATTPSQPETIAMALSTAAACSRIQTLSPACSITPLTPSPVAEWLQKQPPPAEWALMSPDSVAVSETKAAVGIREAVASPPSLESWQERDSGLEPQAAEEGAGEQTPLGLLRLMERYRASVELSPHTDATTGAELLGHLIAQKDELVEEVDTLREMLRRERLEWQQFQSDLQVAVSVADRLRIESEQALAQLQENHRALEHQLAQALHRQEEKDRQLESLRAELRDVSVKLAKVTQQQQQQQERAKLVALKDSLKDVGDRQTEGRERVEGEEKPEAANGEKRNDRSDASEEADDDVLEGEGAERGQLMGRGVAEGYLRSLAALERKKERQKTPRRIVKLSERSWSLSRLPLSTEPPGLTETSTKTSTTFPLCKKEEQVKQETAERLLQRQDSWSSFSTGKRDEDLNSNPTKPQDGFSALLRRHGGSRRNSLLRWCQSRTQGYENIEITNFSSSWEDGLAFCAVYHTYLPDLIPYDILNPVDKKDNLNLAFKTGESVGIPATLVRPLTLTQILAILFQTRWCSDVGMATVRQSVEEMLKACGPDWQSVLAYVESIFRHFEM</sequence>
<evidence type="ECO:0000259" key="3">
    <source>
        <dbReference type="PROSITE" id="PS50021"/>
    </source>
</evidence>
<comment type="caution">
    <text evidence="4">The sequence shown here is derived from an EMBL/GenBank/DDBJ whole genome shotgun (WGS) entry which is preliminary data.</text>
</comment>
<feature type="compositionally biased region" description="Acidic residues" evidence="2">
    <location>
        <begin position="311"/>
        <end position="322"/>
    </location>
</feature>
<feature type="region of interest" description="Disordered" evidence="2">
    <location>
        <begin position="370"/>
        <end position="437"/>
    </location>
</feature>
<proteinExistence type="predicted"/>
<feature type="compositionally biased region" description="Low complexity" evidence="2">
    <location>
        <begin position="381"/>
        <end position="390"/>
    </location>
</feature>
<dbReference type="InterPro" id="IPR036872">
    <property type="entry name" value="CH_dom_sf"/>
</dbReference>
<organism evidence="4 5">
    <name type="scientific">Takifugu flavidus</name>
    <name type="common">sansaifugu</name>
    <dbReference type="NCBI Taxonomy" id="433684"/>
    <lineage>
        <taxon>Eukaryota</taxon>
        <taxon>Metazoa</taxon>
        <taxon>Chordata</taxon>
        <taxon>Craniata</taxon>
        <taxon>Vertebrata</taxon>
        <taxon>Euteleostomi</taxon>
        <taxon>Actinopterygii</taxon>
        <taxon>Neopterygii</taxon>
        <taxon>Teleostei</taxon>
        <taxon>Neoteleostei</taxon>
        <taxon>Acanthomorphata</taxon>
        <taxon>Eupercaria</taxon>
        <taxon>Tetraodontiformes</taxon>
        <taxon>Tetradontoidea</taxon>
        <taxon>Tetraodontidae</taxon>
        <taxon>Takifugu</taxon>
    </lineage>
</organism>
<feature type="compositionally biased region" description="Polar residues" evidence="2">
    <location>
        <begin position="411"/>
        <end position="420"/>
    </location>
</feature>
<feature type="coiled-coil region" evidence="1">
    <location>
        <begin position="158"/>
        <end position="259"/>
    </location>
</feature>
<feature type="region of interest" description="Disordered" evidence="2">
    <location>
        <begin position="274"/>
        <end position="330"/>
    </location>
</feature>
<protein>
    <submittedName>
        <fullName evidence="4">Cytospin-A SPECC1-like protein</fullName>
    </submittedName>
</protein>
<evidence type="ECO:0000256" key="2">
    <source>
        <dbReference type="SAM" id="MobiDB-lite"/>
    </source>
</evidence>
<dbReference type="PANTHER" id="PTHR23167:SF69">
    <property type="entry name" value="FI18193P1"/>
    <property type="match status" value="1"/>
</dbReference>
<dbReference type="AlphaFoldDB" id="A0A5C6NMB2"/>
<dbReference type="InterPro" id="IPR001715">
    <property type="entry name" value="CH_dom"/>
</dbReference>